<dbReference type="AlphaFoldDB" id="A0A240TR16"/>
<dbReference type="KEGG" id="acis:CBP35_13475"/>
<keyword evidence="2" id="KW-1185">Reference proteome</keyword>
<sequence length="78" mass="8576">MEEIRCGACRRKLGEGEYTRLVIKCPRCGAINSLRAESSIPERHGASNTTGPHHGSHHSLDRRQTPPRRAAPEPLPAP</sequence>
<dbReference type="EMBL" id="CP021366">
    <property type="protein sequence ID" value="ART58384.1"/>
    <property type="molecule type" value="Genomic_DNA"/>
</dbReference>
<gene>
    <name evidence="1" type="ORF">CBP36_05460</name>
</gene>
<dbReference type="KEGG" id="acid:CBP33_05025"/>
<dbReference type="KEGG" id="acip:CBP36_05460"/>
<reference evidence="1" key="1">
    <citation type="submission" date="2017-05" db="EMBL/GenBank/DDBJ databases">
        <title>Polyphasic characterization of four soil-derived phenanthrene-degrading Acidovorax strains and proposal of Acidovorax phenanthrenivorans sp. nov.</title>
        <authorList>
            <person name="Singleton D."/>
            <person name="Lee J."/>
            <person name="Dickey A.N."/>
            <person name="Stroud A."/>
            <person name="Scholl E.H."/>
            <person name="Wright F.A."/>
            <person name="Aitken M.D."/>
        </authorList>
    </citation>
    <scope>NUCLEOTIDE SEQUENCE</scope>
    <source>
        <strain evidence="1">P4</strain>
    </source>
</reference>
<dbReference type="Proteomes" id="UP000194440">
    <property type="component" value="Chromosome"/>
</dbReference>
<organism evidence="1 2">
    <name type="scientific">Acidovorax carolinensis</name>
    <dbReference type="NCBI Taxonomy" id="553814"/>
    <lineage>
        <taxon>Bacteria</taxon>
        <taxon>Pseudomonadati</taxon>
        <taxon>Pseudomonadota</taxon>
        <taxon>Betaproteobacteria</taxon>
        <taxon>Burkholderiales</taxon>
        <taxon>Comamonadaceae</taxon>
        <taxon>Acidovorax</taxon>
    </lineage>
</organism>
<accession>A0A240TR16</accession>
<evidence type="ECO:0000313" key="2">
    <source>
        <dbReference type="Proteomes" id="UP000194440"/>
    </source>
</evidence>
<dbReference type="InterPro" id="IPR019294">
    <property type="entry name" value="Translation_reg_Com"/>
</dbReference>
<name>A0A240TR16_9BURK</name>
<dbReference type="OrthoDB" id="5460091at2"/>
<dbReference type="Pfam" id="PF10122">
    <property type="entry name" value="Zn_ribbon_Com"/>
    <property type="match status" value="1"/>
</dbReference>
<protein>
    <submittedName>
        <fullName evidence="1">Uncharacterized protein</fullName>
    </submittedName>
</protein>
<dbReference type="RefSeq" id="WP_086911666.1">
    <property type="nucleotide sequence ID" value="NZ_CP021359.1"/>
</dbReference>
<proteinExistence type="predicted"/>
<evidence type="ECO:0000313" key="1">
    <source>
        <dbReference type="EMBL" id="ART58384.1"/>
    </source>
</evidence>
<accession>A0A240UA62</accession>